<name>A0A2S2DEP5_9BURK</name>
<dbReference type="Pfam" id="PF03724">
    <property type="entry name" value="META"/>
    <property type="match status" value="1"/>
</dbReference>
<reference evidence="3 4" key="1">
    <citation type="submission" date="2018-05" db="EMBL/GenBank/DDBJ databases">
        <title>Complete genome sequence of Massilia oculi sp. nov. CCUG 43427T (=DSM 26321T), the type strain of M. oculi, and comparison with genome sequences of other Massilia strains.</title>
        <authorList>
            <person name="Zhu B."/>
        </authorList>
    </citation>
    <scope>NUCLEOTIDE SEQUENCE [LARGE SCALE GENOMIC DNA]</scope>
    <source>
        <strain evidence="3 4">CCUG 43427</strain>
    </source>
</reference>
<gene>
    <name evidence="3" type="ORF">DIR46_04785</name>
</gene>
<protein>
    <recommendedName>
        <fullName evidence="2">DUF306 domain-containing protein</fullName>
    </recommendedName>
</protein>
<evidence type="ECO:0000313" key="4">
    <source>
        <dbReference type="Proteomes" id="UP000245820"/>
    </source>
</evidence>
<dbReference type="InterPro" id="IPR005184">
    <property type="entry name" value="DUF306_Meta_HslJ"/>
</dbReference>
<keyword evidence="4" id="KW-1185">Reference proteome</keyword>
<feature type="compositionally biased region" description="Polar residues" evidence="1">
    <location>
        <begin position="20"/>
        <end position="29"/>
    </location>
</feature>
<evidence type="ECO:0000259" key="2">
    <source>
        <dbReference type="Pfam" id="PF03724"/>
    </source>
</evidence>
<accession>A0A2S2DEP5</accession>
<evidence type="ECO:0000256" key="1">
    <source>
        <dbReference type="SAM" id="MobiDB-lite"/>
    </source>
</evidence>
<feature type="region of interest" description="Disordered" evidence="1">
    <location>
        <begin position="20"/>
        <end position="39"/>
    </location>
</feature>
<sequence length="199" mass="21300">MTQLCTCRRTSHGMMMKIQTPGTAPGQSRTRVRKPSMSKPSSIAVALATVLCAACSTYTAPPTNPAGPGTQAIALTGTTWRLHEIQSMDDATGNTRPPPDRIYTMRLTPDGRAAFQLDCNRGSTSYTIGTSEPGRGTITFSNLAMTRAMCPPGSLDSRIASDMGYVRSYIMQGDMLSLSLMADGGIYVWKPETATPPAR</sequence>
<dbReference type="Gene3D" id="2.40.128.270">
    <property type="match status" value="1"/>
</dbReference>
<organism evidence="3 4">
    <name type="scientific">Massilia oculi</name>
    <dbReference type="NCBI Taxonomy" id="945844"/>
    <lineage>
        <taxon>Bacteria</taxon>
        <taxon>Pseudomonadati</taxon>
        <taxon>Pseudomonadota</taxon>
        <taxon>Betaproteobacteria</taxon>
        <taxon>Burkholderiales</taxon>
        <taxon>Oxalobacteraceae</taxon>
        <taxon>Telluria group</taxon>
        <taxon>Massilia</taxon>
    </lineage>
</organism>
<dbReference type="EMBL" id="CP029343">
    <property type="protein sequence ID" value="AWL03821.1"/>
    <property type="molecule type" value="Genomic_DNA"/>
</dbReference>
<dbReference type="InterPro" id="IPR038670">
    <property type="entry name" value="HslJ-like_sf"/>
</dbReference>
<proteinExistence type="predicted"/>
<feature type="domain" description="DUF306" evidence="2">
    <location>
        <begin position="74"/>
        <end position="180"/>
    </location>
</feature>
<evidence type="ECO:0000313" key="3">
    <source>
        <dbReference type="EMBL" id="AWL03821.1"/>
    </source>
</evidence>
<dbReference type="OrthoDB" id="964913at2"/>
<dbReference type="KEGG" id="mtim:DIR46_04785"/>
<dbReference type="AlphaFoldDB" id="A0A2S2DEP5"/>
<dbReference type="Proteomes" id="UP000245820">
    <property type="component" value="Chromosome"/>
</dbReference>